<reference evidence="2 3" key="1">
    <citation type="submission" date="2015-03" db="EMBL/GenBank/DDBJ databases">
        <title>Draft genome of the nematode, Opisthorchis viverrini.</title>
        <authorList>
            <person name="Mitreva M."/>
        </authorList>
    </citation>
    <scope>NUCLEOTIDE SEQUENCE [LARGE SCALE GENOMIC DNA]</scope>
    <source>
        <strain evidence="2">Khon Kaen</strain>
    </source>
</reference>
<proteinExistence type="predicted"/>
<gene>
    <name evidence="2" type="ORF">X801_07667</name>
</gene>
<accession>A0A1S8WPS3</accession>
<evidence type="ECO:0000313" key="3">
    <source>
        <dbReference type="Proteomes" id="UP000243686"/>
    </source>
</evidence>
<dbReference type="AlphaFoldDB" id="A0A1S8WPS3"/>
<feature type="non-terminal residue" evidence="2">
    <location>
        <position position="1"/>
    </location>
</feature>
<name>A0A1S8WPS3_OPIVI</name>
<sequence>RDAPWDSVETRGTFEYVKRHQKHNVLRFLSEDSPMDSKAILSLRLPAYGIHHPRLRFAQLEAIFECRRVRSQQTKYSCVVAHLPPEVAVEIADSIYEKPDVNPYDVLKDVLIKRTAAADEQNLRVSLAGVELGDRTPVQLLRHMTQLQGKQAVNESILKELWLQNLPEDIRKPLSVVDKDNADKIGRIDQAFSCYGTKRYPSVQSVAMIANTQTDFEALKQQ</sequence>
<protein>
    <recommendedName>
        <fullName evidence="1">DUF7041 domain-containing protein</fullName>
    </recommendedName>
</protein>
<dbReference type="InterPro" id="IPR055469">
    <property type="entry name" value="DUF7041"/>
</dbReference>
<dbReference type="PANTHER" id="PTHR33327:SF3">
    <property type="entry name" value="RNA-DIRECTED DNA POLYMERASE"/>
    <property type="match status" value="1"/>
</dbReference>
<dbReference type="Pfam" id="PF23055">
    <property type="entry name" value="DUF7041"/>
    <property type="match status" value="1"/>
</dbReference>
<feature type="non-terminal residue" evidence="2">
    <location>
        <position position="222"/>
    </location>
</feature>
<feature type="domain" description="DUF7041" evidence="1">
    <location>
        <begin position="45"/>
        <end position="125"/>
    </location>
</feature>
<keyword evidence="3" id="KW-1185">Reference proteome</keyword>
<organism evidence="2 3">
    <name type="scientific">Opisthorchis viverrini</name>
    <name type="common">Southeast Asian liver fluke</name>
    <dbReference type="NCBI Taxonomy" id="6198"/>
    <lineage>
        <taxon>Eukaryota</taxon>
        <taxon>Metazoa</taxon>
        <taxon>Spiralia</taxon>
        <taxon>Lophotrochozoa</taxon>
        <taxon>Platyhelminthes</taxon>
        <taxon>Trematoda</taxon>
        <taxon>Digenea</taxon>
        <taxon>Opisthorchiida</taxon>
        <taxon>Opisthorchiata</taxon>
        <taxon>Opisthorchiidae</taxon>
        <taxon>Opisthorchis</taxon>
    </lineage>
</organism>
<dbReference type="Proteomes" id="UP000243686">
    <property type="component" value="Unassembled WGS sequence"/>
</dbReference>
<dbReference type="EMBL" id="KV897219">
    <property type="protein sequence ID" value="OON16520.1"/>
    <property type="molecule type" value="Genomic_DNA"/>
</dbReference>
<evidence type="ECO:0000313" key="2">
    <source>
        <dbReference type="EMBL" id="OON16520.1"/>
    </source>
</evidence>
<evidence type="ECO:0000259" key="1">
    <source>
        <dbReference type="Pfam" id="PF23055"/>
    </source>
</evidence>
<dbReference type="PANTHER" id="PTHR33327">
    <property type="entry name" value="ENDONUCLEASE"/>
    <property type="match status" value="1"/>
</dbReference>